<evidence type="ECO:0000313" key="1">
    <source>
        <dbReference type="EMBL" id="KMU85249.1"/>
    </source>
</evidence>
<proteinExistence type="predicted"/>
<dbReference type="Proteomes" id="UP000054563">
    <property type="component" value="Unassembled WGS sequence"/>
</dbReference>
<sequence length="164" mass="18482">MTDLRPRPWTTSYQWSWFRARRDRLAHHMERSTSRFCKLLVDPPNILTRPAPKFQKMTFSIKVDINIFNRVLPDKPTAVVSAVVSPAFWMLMSITAPLVGGDISIEPTAGAGGRECSGTRLIKDVGGALNYPRKPYKRALNIGQYPAIPQEVDDAPRLDRYTPG</sequence>
<evidence type="ECO:0000313" key="2">
    <source>
        <dbReference type="Proteomes" id="UP000054563"/>
    </source>
</evidence>
<name>A0A0J8RMN8_COCIT</name>
<organism evidence="1 2">
    <name type="scientific">Coccidioides immitis H538.4</name>
    <dbReference type="NCBI Taxonomy" id="396776"/>
    <lineage>
        <taxon>Eukaryota</taxon>
        <taxon>Fungi</taxon>
        <taxon>Dikarya</taxon>
        <taxon>Ascomycota</taxon>
        <taxon>Pezizomycotina</taxon>
        <taxon>Eurotiomycetes</taxon>
        <taxon>Eurotiomycetidae</taxon>
        <taxon>Onygenales</taxon>
        <taxon>Onygenaceae</taxon>
        <taxon>Coccidioides</taxon>
    </lineage>
</organism>
<dbReference type="AlphaFoldDB" id="A0A0J8RMN8"/>
<gene>
    <name evidence="1" type="ORF">CIHG_03033</name>
</gene>
<protein>
    <submittedName>
        <fullName evidence="1">Uncharacterized protein</fullName>
    </submittedName>
</protein>
<dbReference type="EMBL" id="DS016987">
    <property type="protein sequence ID" value="KMU85249.1"/>
    <property type="molecule type" value="Genomic_DNA"/>
</dbReference>
<reference evidence="2" key="1">
    <citation type="journal article" date="2010" name="Genome Res.">
        <title>Population genomic sequencing of Coccidioides fungi reveals recent hybridization and transposon control.</title>
        <authorList>
            <person name="Neafsey D.E."/>
            <person name="Barker B.M."/>
            <person name="Sharpton T.J."/>
            <person name="Stajich J.E."/>
            <person name="Park D.J."/>
            <person name="Whiston E."/>
            <person name="Hung C.-Y."/>
            <person name="McMahan C."/>
            <person name="White J."/>
            <person name="Sykes S."/>
            <person name="Heiman D."/>
            <person name="Young S."/>
            <person name="Zeng Q."/>
            <person name="Abouelleil A."/>
            <person name="Aftuck L."/>
            <person name="Bessette D."/>
            <person name="Brown A."/>
            <person name="FitzGerald M."/>
            <person name="Lui A."/>
            <person name="Macdonald J.P."/>
            <person name="Priest M."/>
            <person name="Orbach M.J."/>
            <person name="Galgiani J.N."/>
            <person name="Kirkland T.N."/>
            <person name="Cole G.T."/>
            <person name="Birren B.W."/>
            <person name="Henn M.R."/>
            <person name="Taylor J.W."/>
            <person name="Rounsley S.D."/>
        </authorList>
    </citation>
    <scope>NUCLEOTIDE SEQUENCE [LARGE SCALE GENOMIC DNA]</scope>
    <source>
        <strain evidence="2">H538.4</strain>
    </source>
</reference>
<dbReference type="VEuPathDB" id="FungiDB:CIHG_03033"/>
<accession>A0A0J8RMN8</accession>